<evidence type="ECO:0000313" key="1">
    <source>
        <dbReference type="EMBL" id="KAH9698170.1"/>
    </source>
</evidence>
<dbReference type="EMBL" id="CM039177">
    <property type="protein sequence ID" value="KAH9698170.1"/>
    <property type="molecule type" value="Genomic_DNA"/>
</dbReference>
<protein>
    <submittedName>
        <fullName evidence="1">Pentatricopeptide repeat-containing protein DOT4</fullName>
    </submittedName>
</protein>
<name>A0ACB8IMP7_CITSI</name>
<reference evidence="2" key="1">
    <citation type="journal article" date="2023" name="Hortic. Res.">
        <title>A chromosome-level phased genome enabling allele-level studies in sweet orange: a case study on citrus Huanglongbing tolerance.</title>
        <authorList>
            <person name="Wu B."/>
            <person name="Yu Q."/>
            <person name="Deng Z."/>
            <person name="Duan Y."/>
            <person name="Luo F."/>
            <person name="Gmitter F. Jr."/>
        </authorList>
    </citation>
    <scope>NUCLEOTIDE SEQUENCE [LARGE SCALE GENOMIC DNA]</scope>
    <source>
        <strain evidence="2">cv. Valencia</strain>
    </source>
</reference>
<comment type="caution">
    <text evidence="1">The sequence shown here is derived from an EMBL/GenBank/DDBJ whole genome shotgun (WGS) entry which is preliminary data.</text>
</comment>
<organism evidence="1 2">
    <name type="scientific">Citrus sinensis</name>
    <name type="common">Sweet orange</name>
    <name type="synonym">Citrus aurantium var. sinensis</name>
    <dbReference type="NCBI Taxonomy" id="2711"/>
    <lineage>
        <taxon>Eukaryota</taxon>
        <taxon>Viridiplantae</taxon>
        <taxon>Streptophyta</taxon>
        <taxon>Embryophyta</taxon>
        <taxon>Tracheophyta</taxon>
        <taxon>Spermatophyta</taxon>
        <taxon>Magnoliopsida</taxon>
        <taxon>eudicotyledons</taxon>
        <taxon>Gunneridae</taxon>
        <taxon>Pentapetalae</taxon>
        <taxon>rosids</taxon>
        <taxon>malvids</taxon>
        <taxon>Sapindales</taxon>
        <taxon>Rutaceae</taxon>
        <taxon>Aurantioideae</taxon>
        <taxon>Citrus</taxon>
    </lineage>
</organism>
<evidence type="ECO:0000313" key="2">
    <source>
        <dbReference type="Proteomes" id="UP000829398"/>
    </source>
</evidence>
<keyword evidence="2" id="KW-1185">Reference proteome</keyword>
<accession>A0ACB8IMP7</accession>
<sequence length="558" mass="62549">MPFSYYSLSFCKPQEGVKDSAENRGELLMGDRIENSPYRFKTYTNETDIFFCKTDPLSKDNFELLKRRIDEMYQFIGFCFWDGYDQENALDLASNHAQLNISISNLNNSTNSEVGYGSFHGREFGFVGGNSRTHLVNSKPKESPSIRCQSTGTNEPKTRRNLLDNASNLLTNLLSGGSLGSMPVAEGAVFDLFSSPLFFYRSAIEDGGLLGMGWSVARYVAVKVLLLEDVHGQAFKLAFSADHRVISALLDLYGRLDSIDSAKWVFVKSVKSTNAYVDRVALATAVGACRLLKSMQEGRKAHRIATKYRLEFDVLVSNSIDCGSFADARAIFDRMPSKDVISWMETIVFSKLRTCALKTMMDGTRATGLATVLGAFPQGYPKVPPPNCSMESSPKISVNAGICQSYHGHVCEIRIYSVCFKLICRDQAVLHACSTAGMVEEGWLCFNRIRSPKVTHHALMVSVLARAGLFDEARIFIQEYHMERYPEVLRALLEGCRIHVQVKTGKRVIDQLCELKPLSAENYIMLSNWYAAEAKWDVVNQVMYPAQDQREYFGSYSL</sequence>
<dbReference type="Proteomes" id="UP000829398">
    <property type="component" value="Chromosome 8"/>
</dbReference>
<gene>
    <name evidence="1" type="ORF">KPL71_023910</name>
</gene>
<proteinExistence type="predicted"/>